<sequence length="92" mass="10370">MAKIKRNQIILLLLWVMVGVLGRWVPHIPNVTPLTSLSLLAGAVFSKRIALLFLLITAILSDVMLAWMYHYPVFGAWTFFTYTGFMCIALLG</sequence>
<reference evidence="2" key="1">
    <citation type="journal article" date="2014" name="Front. Microbiol.">
        <title>High frequency of phylogenetically diverse reductive dehalogenase-homologous genes in deep subseafloor sedimentary metagenomes.</title>
        <authorList>
            <person name="Kawai M."/>
            <person name="Futagami T."/>
            <person name="Toyoda A."/>
            <person name="Takaki Y."/>
            <person name="Nishi S."/>
            <person name="Hori S."/>
            <person name="Arai W."/>
            <person name="Tsubouchi T."/>
            <person name="Morono Y."/>
            <person name="Uchiyama I."/>
            <person name="Ito T."/>
            <person name="Fujiyama A."/>
            <person name="Inagaki F."/>
            <person name="Takami H."/>
        </authorList>
    </citation>
    <scope>NUCLEOTIDE SEQUENCE</scope>
    <source>
        <strain evidence="2">Expedition CK06-06</strain>
    </source>
</reference>
<feature type="transmembrane region" description="Helical" evidence="1">
    <location>
        <begin position="38"/>
        <end position="59"/>
    </location>
</feature>
<keyword evidence="1" id="KW-0472">Membrane</keyword>
<feature type="transmembrane region" description="Helical" evidence="1">
    <location>
        <begin position="71"/>
        <end position="91"/>
    </location>
</feature>
<gene>
    <name evidence="2" type="ORF">S01H4_52263</name>
</gene>
<feature type="non-terminal residue" evidence="2">
    <location>
        <position position="92"/>
    </location>
</feature>
<name>X1DSW9_9ZZZZ</name>
<evidence type="ECO:0008006" key="3">
    <source>
        <dbReference type="Google" id="ProtNLM"/>
    </source>
</evidence>
<evidence type="ECO:0000256" key="1">
    <source>
        <dbReference type="SAM" id="Phobius"/>
    </source>
</evidence>
<accession>X1DSW9</accession>
<evidence type="ECO:0000313" key="2">
    <source>
        <dbReference type="EMBL" id="GAH11350.1"/>
    </source>
</evidence>
<dbReference type="InterPro" id="IPR046487">
    <property type="entry name" value="DUF6580"/>
</dbReference>
<dbReference type="EMBL" id="BART01029841">
    <property type="protein sequence ID" value="GAH11350.1"/>
    <property type="molecule type" value="Genomic_DNA"/>
</dbReference>
<dbReference type="Pfam" id="PF20221">
    <property type="entry name" value="DUF6580"/>
    <property type="match status" value="1"/>
</dbReference>
<keyword evidence="1" id="KW-1133">Transmembrane helix</keyword>
<dbReference type="AlphaFoldDB" id="X1DSW9"/>
<keyword evidence="1" id="KW-0812">Transmembrane</keyword>
<organism evidence="2">
    <name type="scientific">marine sediment metagenome</name>
    <dbReference type="NCBI Taxonomy" id="412755"/>
    <lineage>
        <taxon>unclassified sequences</taxon>
        <taxon>metagenomes</taxon>
        <taxon>ecological metagenomes</taxon>
    </lineage>
</organism>
<proteinExistence type="predicted"/>
<protein>
    <recommendedName>
        <fullName evidence="3">Rod shape-determining protein MreD</fullName>
    </recommendedName>
</protein>
<comment type="caution">
    <text evidence="2">The sequence shown here is derived from an EMBL/GenBank/DDBJ whole genome shotgun (WGS) entry which is preliminary data.</text>
</comment>